<proteinExistence type="predicted"/>
<dbReference type="EMBL" id="CP000107">
    <property type="protein sequence ID" value="AAZ68953.1"/>
    <property type="molecule type" value="Genomic_DNA"/>
</dbReference>
<dbReference type="Proteomes" id="UP000000435">
    <property type="component" value="Chromosome"/>
</dbReference>
<evidence type="ECO:0000313" key="1">
    <source>
        <dbReference type="EMBL" id="AAZ68953.1"/>
    </source>
</evidence>
<organism evidence="1 2">
    <name type="scientific">Ehrlichia canis (strain Jake)</name>
    <dbReference type="NCBI Taxonomy" id="269484"/>
    <lineage>
        <taxon>Bacteria</taxon>
        <taxon>Pseudomonadati</taxon>
        <taxon>Pseudomonadota</taxon>
        <taxon>Alphaproteobacteria</taxon>
        <taxon>Rickettsiales</taxon>
        <taxon>Anaplasmataceae</taxon>
        <taxon>Ehrlichia</taxon>
    </lineage>
</organism>
<reference evidence="2" key="1">
    <citation type="journal article" date="2006" name="J. Bacteriol.">
        <title>The genome of the obligately intracellular bacterium Ehrlichia canis reveals themes of complex membrane structure and immune evasion strategies.</title>
        <authorList>
            <person name="Mavromatis K."/>
            <person name="Doyle C.K."/>
            <person name="Lykidis A."/>
            <person name="Ivanova N."/>
            <person name="Francino M.P."/>
            <person name="Chain P."/>
            <person name="Shin M."/>
            <person name="Malfatti S."/>
            <person name="Larimer F."/>
            <person name="Copeland A."/>
            <person name="Detter J.C."/>
            <person name="Land M."/>
            <person name="Richardson P.M."/>
            <person name="Yu X.J."/>
            <person name="Walker D.H."/>
            <person name="McBride J.W."/>
            <person name="Kyrpides N.C."/>
        </authorList>
    </citation>
    <scope>NUCLEOTIDE SEQUENCE [LARGE SCALE GENOMIC DNA]</scope>
    <source>
        <strain evidence="2">Jake</strain>
    </source>
</reference>
<accession>A0ACA6AWK3</accession>
<sequence>MSIDYDSCQIDFSIQRSGHPGVDVYHGIMHVNEEGSSYYASGHIVNDSGNEGIVNIIKYCNRGIYNDEHCTECDLEVILDDPNSSRYVFHVSKDDTCLMCDERNILSMMKPSRKVQIQNDAVVALDIYGCKNT</sequence>
<gene>
    <name evidence="1" type="ordered locus">Ecaj_0922</name>
</gene>
<keyword evidence="2" id="KW-1185">Reference proteome</keyword>
<name>A0ACA6AWK3_EHRCJ</name>
<protein>
    <submittedName>
        <fullName evidence="1">Uncharacterized protein</fullName>
    </submittedName>
</protein>
<evidence type="ECO:0000313" key="2">
    <source>
        <dbReference type="Proteomes" id="UP000000435"/>
    </source>
</evidence>